<name>A0ABS8SSF9_DATST</name>
<accession>A0ABS8SSF9</accession>
<feature type="region of interest" description="Disordered" evidence="1">
    <location>
        <begin position="44"/>
        <end position="88"/>
    </location>
</feature>
<sequence length="88" mass="10097">MYETSQNWIVLDEPGFENQVGQNQVISDKFDVGNSAHCQSQRWCTRSRSRNKSGHDTVPSSGQLESEEACDRRRTADRPNHKTILEVF</sequence>
<evidence type="ECO:0000313" key="3">
    <source>
        <dbReference type="Proteomes" id="UP000823775"/>
    </source>
</evidence>
<reference evidence="2 3" key="1">
    <citation type="journal article" date="2021" name="BMC Genomics">
        <title>Datura genome reveals duplications of psychoactive alkaloid biosynthetic genes and high mutation rate following tissue culture.</title>
        <authorList>
            <person name="Rajewski A."/>
            <person name="Carter-House D."/>
            <person name="Stajich J."/>
            <person name="Litt A."/>
        </authorList>
    </citation>
    <scope>NUCLEOTIDE SEQUENCE [LARGE SCALE GENOMIC DNA]</scope>
    <source>
        <strain evidence="2">AR-01</strain>
    </source>
</reference>
<feature type="compositionally biased region" description="Basic and acidic residues" evidence="1">
    <location>
        <begin position="69"/>
        <end position="88"/>
    </location>
</feature>
<dbReference type="EMBL" id="JACEIK010000759">
    <property type="protein sequence ID" value="MCD7461843.1"/>
    <property type="molecule type" value="Genomic_DNA"/>
</dbReference>
<evidence type="ECO:0000313" key="2">
    <source>
        <dbReference type="EMBL" id="MCD7461843.1"/>
    </source>
</evidence>
<comment type="caution">
    <text evidence="2">The sequence shown here is derived from an EMBL/GenBank/DDBJ whole genome shotgun (WGS) entry which is preliminary data.</text>
</comment>
<gene>
    <name evidence="2" type="ORF">HAX54_047232</name>
</gene>
<proteinExistence type="predicted"/>
<keyword evidence="3" id="KW-1185">Reference proteome</keyword>
<protein>
    <submittedName>
        <fullName evidence="2">Uncharacterized protein</fullName>
    </submittedName>
</protein>
<organism evidence="2 3">
    <name type="scientific">Datura stramonium</name>
    <name type="common">Jimsonweed</name>
    <name type="synonym">Common thornapple</name>
    <dbReference type="NCBI Taxonomy" id="4076"/>
    <lineage>
        <taxon>Eukaryota</taxon>
        <taxon>Viridiplantae</taxon>
        <taxon>Streptophyta</taxon>
        <taxon>Embryophyta</taxon>
        <taxon>Tracheophyta</taxon>
        <taxon>Spermatophyta</taxon>
        <taxon>Magnoliopsida</taxon>
        <taxon>eudicotyledons</taxon>
        <taxon>Gunneridae</taxon>
        <taxon>Pentapetalae</taxon>
        <taxon>asterids</taxon>
        <taxon>lamiids</taxon>
        <taxon>Solanales</taxon>
        <taxon>Solanaceae</taxon>
        <taxon>Solanoideae</taxon>
        <taxon>Datureae</taxon>
        <taxon>Datura</taxon>
    </lineage>
</organism>
<evidence type="ECO:0000256" key="1">
    <source>
        <dbReference type="SAM" id="MobiDB-lite"/>
    </source>
</evidence>
<dbReference type="Proteomes" id="UP000823775">
    <property type="component" value="Unassembled WGS sequence"/>
</dbReference>